<dbReference type="InterPro" id="IPR003172">
    <property type="entry name" value="ML_dom"/>
</dbReference>
<dbReference type="OrthoDB" id="5951115at2759"/>
<feature type="signal peptide" evidence="2">
    <location>
        <begin position="1"/>
        <end position="26"/>
    </location>
</feature>
<evidence type="ECO:0000256" key="2">
    <source>
        <dbReference type="SAM" id="SignalP"/>
    </source>
</evidence>
<evidence type="ECO:0000259" key="3">
    <source>
        <dbReference type="Pfam" id="PF02221"/>
    </source>
</evidence>
<dbReference type="GO" id="GO:0009898">
    <property type="term" value="C:cytoplasmic side of plasma membrane"/>
    <property type="evidence" value="ECO:0007669"/>
    <property type="project" value="TreeGrafter"/>
</dbReference>
<evidence type="ECO:0000313" key="5">
    <source>
        <dbReference type="Proteomes" id="UP000594262"/>
    </source>
</evidence>
<dbReference type="Gene3D" id="2.70.220.10">
    <property type="entry name" value="Ganglioside GM2 activator"/>
    <property type="match status" value="1"/>
</dbReference>
<name>A0A7M5XGM2_9CNID</name>
<feature type="chain" id="PRO_5029917424" description="MD-2-related lipid-recognition domain-containing protein" evidence="2">
    <location>
        <begin position="27"/>
        <end position="202"/>
    </location>
</feature>
<evidence type="ECO:0000313" key="4">
    <source>
        <dbReference type="EnsemblMetazoa" id="CLYHEMP022011.1"/>
    </source>
</evidence>
<dbReference type="EnsemblMetazoa" id="CLYHEMT022011.1">
    <property type="protein sequence ID" value="CLYHEMP022011.1"/>
    <property type="gene ID" value="CLYHEMG022011"/>
</dbReference>
<dbReference type="InterPro" id="IPR028996">
    <property type="entry name" value="GM2-AP"/>
</dbReference>
<dbReference type="SUPFAM" id="SSF63707">
    <property type="entry name" value="Ganglioside M2 (gm2) activator"/>
    <property type="match status" value="1"/>
</dbReference>
<dbReference type="GO" id="GO:0006689">
    <property type="term" value="P:ganglioside catabolic process"/>
    <property type="evidence" value="ECO:0007669"/>
    <property type="project" value="InterPro"/>
</dbReference>
<sequence>MELMNLANRLASWIFLFSFFLSSLEAAPFINCNASVPVKMDFTFADPMVITVGKPFHVLGSALVKEAFPERFKIKHKMQRKLFGIWWTIPCVGEHDFDQSKPFYSLDNVEEKPCYHEMPCEEFLYMGFNGTCPIQPGNYQNYNLTIPVPYFPVPWWLTSGWYRAYIEAYDMNLEKMWFCGSLTQYFEQSHDDQKKILSEIDV</sequence>
<dbReference type="GO" id="GO:0008047">
    <property type="term" value="F:enzyme activator activity"/>
    <property type="evidence" value="ECO:0007669"/>
    <property type="project" value="InterPro"/>
</dbReference>
<reference evidence="4" key="1">
    <citation type="submission" date="2021-01" db="UniProtKB">
        <authorList>
            <consortium name="EnsemblMetazoa"/>
        </authorList>
    </citation>
    <scope>IDENTIFICATION</scope>
</reference>
<dbReference type="PANTHER" id="PTHR17357:SF0">
    <property type="entry name" value="GANGLIOSIDE GM2 ACTIVATOR"/>
    <property type="match status" value="1"/>
</dbReference>
<protein>
    <recommendedName>
        <fullName evidence="3">MD-2-related lipid-recognition domain-containing protein</fullName>
    </recommendedName>
</protein>
<dbReference type="GO" id="GO:0005319">
    <property type="term" value="F:lipid transporter activity"/>
    <property type="evidence" value="ECO:0007669"/>
    <property type="project" value="TreeGrafter"/>
</dbReference>
<keyword evidence="5" id="KW-1185">Reference proteome</keyword>
<dbReference type="PANTHER" id="PTHR17357">
    <property type="entry name" value="GM2 GANGLIOSIDE ACTIVATOR PROTEIN"/>
    <property type="match status" value="1"/>
</dbReference>
<feature type="domain" description="MD-2-related lipid-recognition" evidence="3">
    <location>
        <begin position="115"/>
        <end position="181"/>
    </location>
</feature>
<dbReference type="InterPro" id="IPR036846">
    <property type="entry name" value="GM2-AP_sf"/>
</dbReference>
<dbReference type="AlphaFoldDB" id="A0A7M5XGM2"/>
<dbReference type="Pfam" id="PF02221">
    <property type="entry name" value="E1_DerP2_DerF2"/>
    <property type="match status" value="1"/>
</dbReference>
<keyword evidence="1 2" id="KW-0732">Signal</keyword>
<organism evidence="4 5">
    <name type="scientific">Clytia hemisphaerica</name>
    <dbReference type="NCBI Taxonomy" id="252671"/>
    <lineage>
        <taxon>Eukaryota</taxon>
        <taxon>Metazoa</taxon>
        <taxon>Cnidaria</taxon>
        <taxon>Hydrozoa</taxon>
        <taxon>Hydroidolina</taxon>
        <taxon>Leptothecata</taxon>
        <taxon>Obeliida</taxon>
        <taxon>Clytiidae</taxon>
        <taxon>Clytia</taxon>
    </lineage>
</organism>
<proteinExistence type="predicted"/>
<dbReference type="RefSeq" id="XP_066932485.1">
    <property type="nucleotide sequence ID" value="XM_067076384.1"/>
</dbReference>
<accession>A0A7M5XGM2</accession>
<dbReference type="GeneID" id="136820143"/>
<evidence type="ECO:0000256" key="1">
    <source>
        <dbReference type="ARBA" id="ARBA00022729"/>
    </source>
</evidence>
<dbReference type="Proteomes" id="UP000594262">
    <property type="component" value="Unplaced"/>
</dbReference>